<dbReference type="Proteomes" id="UP000626092">
    <property type="component" value="Unassembled WGS sequence"/>
</dbReference>
<comment type="caution">
    <text evidence="4">The sequence shown here is derived from an EMBL/GenBank/DDBJ whole genome shotgun (WGS) entry which is preliminary data.</text>
</comment>
<dbReference type="Pfam" id="PF07859">
    <property type="entry name" value="Abhydrolase_3"/>
    <property type="match status" value="1"/>
</dbReference>
<organism evidence="4 5">
    <name type="scientific">Rhododendron simsii</name>
    <name type="common">Sims's rhododendron</name>
    <dbReference type="NCBI Taxonomy" id="118357"/>
    <lineage>
        <taxon>Eukaryota</taxon>
        <taxon>Viridiplantae</taxon>
        <taxon>Streptophyta</taxon>
        <taxon>Embryophyta</taxon>
        <taxon>Tracheophyta</taxon>
        <taxon>Spermatophyta</taxon>
        <taxon>Magnoliopsida</taxon>
        <taxon>eudicotyledons</taxon>
        <taxon>Gunneridae</taxon>
        <taxon>Pentapetalae</taxon>
        <taxon>asterids</taxon>
        <taxon>Ericales</taxon>
        <taxon>Ericaceae</taxon>
        <taxon>Ericoideae</taxon>
        <taxon>Rhodoreae</taxon>
        <taxon>Rhododendron</taxon>
    </lineage>
</organism>
<evidence type="ECO:0000313" key="4">
    <source>
        <dbReference type="EMBL" id="KAF7127907.1"/>
    </source>
</evidence>
<gene>
    <name evidence="4" type="ORF">RHSIM_Rhsim11G0167500</name>
</gene>
<comment type="similarity">
    <text evidence="1">Belongs to the 'GDXG' lipolytic enzyme family.</text>
</comment>
<protein>
    <recommendedName>
        <fullName evidence="3">Alpha/beta hydrolase fold-3 domain-containing protein</fullName>
    </recommendedName>
</protein>
<dbReference type="PANTHER" id="PTHR23024">
    <property type="entry name" value="ARYLACETAMIDE DEACETYLASE"/>
    <property type="match status" value="1"/>
</dbReference>
<accession>A0A834G8E5</accession>
<feature type="domain" description="Alpha/beta hydrolase fold-3" evidence="3">
    <location>
        <begin position="80"/>
        <end position="298"/>
    </location>
</feature>
<reference evidence="4" key="1">
    <citation type="submission" date="2019-11" db="EMBL/GenBank/DDBJ databases">
        <authorList>
            <person name="Liu Y."/>
            <person name="Hou J."/>
            <person name="Li T.-Q."/>
            <person name="Guan C.-H."/>
            <person name="Wu X."/>
            <person name="Wu H.-Z."/>
            <person name="Ling F."/>
            <person name="Zhang R."/>
            <person name="Shi X.-G."/>
            <person name="Ren J.-P."/>
            <person name="Chen E.-F."/>
            <person name="Sun J.-M."/>
        </authorList>
    </citation>
    <scope>NUCLEOTIDE SEQUENCE</scope>
    <source>
        <strain evidence="4">Adult_tree_wgs_1</strain>
        <tissue evidence="4">Leaves</tissue>
    </source>
</reference>
<dbReference type="InterPro" id="IPR013094">
    <property type="entry name" value="AB_hydrolase_3"/>
</dbReference>
<dbReference type="AlphaFoldDB" id="A0A834G8E5"/>
<dbReference type="GO" id="GO:0016787">
    <property type="term" value="F:hydrolase activity"/>
    <property type="evidence" value="ECO:0007669"/>
    <property type="project" value="InterPro"/>
</dbReference>
<dbReference type="InterPro" id="IPR029058">
    <property type="entry name" value="AB_hydrolase_fold"/>
</dbReference>
<feature type="active site" evidence="2">
    <location>
        <position position="168"/>
    </location>
</feature>
<proteinExistence type="inferred from homology"/>
<keyword evidence="5" id="KW-1185">Reference proteome</keyword>
<evidence type="ECO:0000313" key="5">
    <source>
        <dbReference type="Proteomes" id="UP000626092"/>
    </source>
</evidence>
<dbReference type="SUPFAM" id="SSF53474">
    <property type="entry name" value="alpha/beta-Hydrolases"/>
    <property type="match status" value="1"/>
</dbReference>
<dbReference type="PROSITE" id="PS01174">
    <property type="entry name" value="LIPASE_GDXG_SER"/>
    <property type="match status" value="1"/>
</dbReference>
<dbReference type="PANTHER" id="PTHR23024:SF467">
    <property type="entry name" value="CARBOXYLESTERASE 12-RELATED"/>
    <property type="match status" value="1"/>
</dbReference>
<sequence>MASPTPELLFERPNFMRVYKDGTVERFIGTEIVPASTNPTTGVRSKDAVFDQETGVSARIYIPKTTANAIDNMKLKLPLLVYFHGGGFCIETAVSPMYHHHLNSLAAEANVVVVSVDYRRAPEHPLPAAYDDSWAAIKWAASHSKGGGPEVWLNEFVDFDRVFFAGDSAGANIAHHMGIRVGSENPDGFKLVGIALIHPYFGGKEPIGGERDNAPGKARGDKLWLFACPTSRGLDDPLFNPGKDPNISKIGCGKVLVCVAEKDMLRDRGWYYKEELVKSGWGGVVEVMEAEGENHVFHLFNPTCDNSVAMLKRLAAFMN</sequence>
<name>A0A834G8E5_RHOSS</name>
<dbReference type="OrthoDB" id="408631at2759"/>
<dbReference type="InterPro" id="IPR033140">
    <property type="entry name" value="Lipase_GDXG_put_SER_AS"/>
</dbReference>
<evidence type="ECO:0000256" key="1">
    <source>
        <dbReference type="ARBA" id="ARBA00010515"/>
    </source>
</evidence>
<dbReference type="EMBL" id="WJXA01000011">
    <property type="protein sequence ID" value="KAF7127907.1"/>
    <property type="molecule type" value="Genomic_DNA"/>
</dbReference>
<evidence type="ECO:0000256" key="2">
    <source>
        <dbReference type="PROSITE-ProRule" id="PRU10038"/>
    </source>
</evidence>
<evidence type="ECO:0000259" key="3">
    <source>
        <dbReference type="Pfam" id="PF07859"/>
    </source>
</evidence>
<dbReference type="Gene3D" id="3.40.50.1820">
    <property type="entry name" value="alpha/beta hydrolase"/>
    <property type="match status" value="1"/>
</dbReference>
<dbReference type="InterPro" id="IPR050466">
    <property type="entry name" value="Carboxylest/Gibb_receptor"/>
</dbReference>